<keyword evidence="2" id="KW-1185">Reference proteome</keyword>
<accession>A0AAN7UNB3</accession>
<proteinExistence type="predicted"/>
<gene>
    <name evidence="1" type="ORF">RRF57_008592</name>
</gene>
<sequence length="98" mass="11048">MGLGNPVEPELCMIKAISWVSLSRSTWREKDFAPFDSDDEYCGRLGIEIFVKGRSCSTAASVFTVCEESPWTMAPQPVCFKRLTMATGARRKDRHRTV</sequence>
<dbReference type="EMBL" id="JAWHQM010000027">
    <property type="protein sequence ID" value="KAK5632878.1"/>
    <property type="molecule type" value="Genomic_DNA"/>
</dbReference>
<protein>
    <submittedName>
        <fullName evidence="1">Uncharacterized protein</fullName>
    </submittedName>
</protein>
<organism evidence="1 2">
    <name type="scientific">Xylaria bambusicola</name>
    <dbReference type="NCBI Taxonomy" id="326684"/>
    <lineage>
        <taxon>Eukaryota</taxon>
        <taxon>Fungi</taxon>
        <taxon>Dikarya</taxon>
        <taxon>Ascomycota</taxon>
        <taxon>Pezizomycotina</taxon>
        <taxon>Sordariomycetes</taxon>
        <taxon>Xylariomycetidae</taxon>
        <taxon>Xylariales</taxon>
        <taxon>Xylariaceae</taxon>
        <taxon>Xylaria</taxon>
    </lineage>
</organism>
<dbReference type="AlphaFoldDB" id="A0AAN7UNB3"/>
<name>A0AAN7UNB3_9PEZI</name>
<evidence type="ECO:0000313" key="2">
    <source>
        <dbReference type="Proteomes" id="UP001305414"/>
    </source>
</evidence>
<reference evidence="1 2" key="1">
    <citation type="submission" date="2023-10" db="EMBL/GenBank/DDBJ databases">
        <title>Draft genome sequence of Xylaria bambusicola isolate GMP-LS, the root and basal stem rot pathogen of sugarcane in Indonesia.</title>
        <authorList>
            <person name="Selvaraj P."/>
            <person name="Muralishankar V."/>
            <person name="Muruganantham S."/>
            <person name="Sp S."/>
            <person name="Haryani S."/>
            <person name="Lau K.J.X."/>
            <person name="Naqvi N.I."/>
        </authorList>
    </citation>
    <scope>NUCLEOTIDE SEQUENCE [LARGE SCALE GENOMIC DNA]</scope>
    <source>
        <strain evidence="1">GMP-LS</strain>
    </source>
</reference>
<comment type="caution">
    <text evidence="1">The sequence shown here is derived from an EMBL/GenBank/DDBJ whole genome shotgun (WGS) entry which is preliminary data.</text>
</comment>
<evidence type="ECO:0000313" key="1">
    <source>
        <dbReference type="EMBL" id="KAK5632878.1"/>
    </source>
</evidence>
<dbReference type="Proteomes" id="UP001305414">
    <property type="component" value="Unassembled WGS sequence"/>
</dbReference>